<dbReference type="AlphaFoldDB" id="A0A2G3AMZ9"/>
<gene>
    <name evidence="1" type="ORF">T459_03494</name>
</gene>
<keyword evidence="2" id="KW-1185">Reference proteome</keyword>
<dbReference type="InterPro" id="IPR029047">
    <property type="entry name" value="HSP70_peptide-bd_sf"/>
</dbReference>
<organism evidence="1 2">
    <name type="scientific">Capsicum annuum</name>
    <name type="common">Capsicum pepper</name>
    <dbReference type="NCBI Taxonomy" id="4072"/>
    <lineage>
        <taxon>Eukaryota</taxon>
        <taxon>Viridiplantae</taxon>
        <taxon>Streptophyta</taxon>
        <taxon>Embryophyta</taxon>
        <taxon>Tracheophyta</taxon>
        <taxon>Spermatophyta</taxon>
        <taxon>Magnoliopsida</taxon>
        <taxon>eudicotyledons</taxon>
        <taxon>Gunneridae</taxon>
        <taxon>Pentapetalae</taxon>
        <taxon>asterids</taxon>
        <taxon>lamiids</taxon>
        <taxon>Solanales</taxon>
        <taxon>Solanaceae</taxon>
        <taxon>Solanoideae</taxon>
        <taxon>Capsiceae</taxon>
        <taxon>Capsicum</taxon>
    </lineage>
</organism>
<dbReference type="Proteomes" id="UP000222542">
    <property type="component" value="Unassembled WGS sequence"/>
</dbReference>
<evidence type="ECO:0000313" key="1">
    <source>
        <dbReference type="EMBL" id="PHT95612.1"/>
    </source>
</evidence>
<reference evidence="1 2" key="1">
    <citation type="journal article" date="2014" name="Nat. Genet.">
        <title>Genome sequence of the hot pepper provides insights into the evolution of pungency in Capsicum species.</title>
        <authorList>
            <person name="Kim S."/>
            <person name="Park M."/>
            <person name="Yeom S.I."/>
            <person name="Kim Y.M."/>
            <person name="Lee J.M."/>
            <person name="Lee H.A."/>
            <person name="Seo E."/>
            <person name="Choi J."/>
            <person name="Cheong K."/>
            <person name="Kim K.T."/>
            <person name="Jung K."/>
            <person name="Lee G.W."/>
            <person name="Oh S.K."/>
            <person name="Bae C."/>
            <person name="Kim S.B."/>
            <person name="Lee H.Y."/>
            <person name="Kim S.Y."/>
            <person name="Kim M.S."/>
            <person name="Kang B.C."/>
            <person name="Jo Y.D."/>
            <person name="Yang H.B."/>
            <person name="Jeong H.J."/>
            <person name="Kang W.H."/>
            <person name="Kwon J.K."/>
            <person name="Shin C."/>
            <person name="Lim J.Y."/>
            <person name="Park J.H."/>
            <person name="Huh J.H."/>
            <person name="Kim J.S."/>
            <person name="Kim B.D."/>
            <person name="Cohen O."/>
            <person name="Paran I."/>
            <person name="Suh M.C."/>
            <person name="Lee S.B."/>
            <person name="Kim Y.K."/>
            <person name="Shin Y."/>
            <person name="Noh S.J."/>
            <person name="Park J."/>
            <person name="Seo Y.S."/>
            <person name="Kwon S.Y."/>
            <person name="Kim H.A."/>
            <person name="Park J.M."/>
            <person name="Kim H.J."/>
            <person name="Choi S.B."/>
            <person name="Bosland P.W."/>
            <person name="Reeves G."/>
            <person name="Jo S.H."/>
            <person name="Lee B.W."/>
            <person name="Cho H.T."/>
            <person name="Choi H.S."/>
            <person name="Lee M.S."/>
            <person name="Yu Y."/>
            <person name="Do Choi Y."/>
            <person name="Park B.S."/>
            <person name="van Deynze A."/>
            <person name="Ashrafi H."/>
            <person name="Hill T."/>
            <person name="Kim W.T."/>
            <person name="Pai H.S."/>
            <person name="Ahn H.K."/>
            <person name="Yeam I."/>
            <person name="Giovannoni J.J."/>
            <person name="Rose J.K."/>
            <person name="Sorensen I."/>
            <person name="Lee S.J."/>
            <person name="Kim R.W."/>
            <person name="Choi I.Y."/>
            <person name="Choi B.S."/>
            <person name="Lim J.S."/>
            <person name="Lee Y.H."/>
            <person name="Choi D."/>
        </authorList>
    </citation>
    <scope>NUCLEOTIDE SEQUENCE [LARGE SCALE GENOMIC DNA]</scope>
    <source>
        <strain evidence="2">cv. CM334</strain>
    </source>
</reference>
<dbReference type="Gramene" id="PHT95612">
    <property type="protein sequence ID" value="PHT95612"/>
    <property type="gene ID" value="T459_03494"/>
</dbReference>
<evidence type="ECO:0000313" key="2">
    <source>
        <dbReference type="Proteomes" id="UP000222542"/>
    </source>
</evidence>
<dbReference type="EMBL" id="AYRZ02000001">
    <property type="protein sequence ID" value="PHT95612.1"/>
    <property type="molecule type" value="Genomic_DNA"/>
</dbReference>
<reference evidence="1 2" key="2">
    <citation type="journal article" date="2017" name="Genome Biol.">
        <title>New reference genome sequences of hot pepper reveal the massive evolution of plant disease-resistance genes by retroduplication.</title>
        <authorList>
            <person name="Kim S."/>
            <person name="Park J."/>
            <person name="Yeom S.I."/>
            <person name="Kim Y.M."/>
            <person name="Seo E."/>
            <person name="Kim K.T."/>
            <person name="Kim M.S."/>
            <person name="Lee J.M."/>
            <person name="Cheong K."/>
            <person name="Shin H.S."/>
            <person name="Kim S.B."/>
            <person name="Han K."/>
            <person name="Lee J."/>
            <person name="Park M."/>
            <person name="Lee H.A."/>
            <person name="Lee H.Y."/>
            <person name="Lee Y."/>
            <person name="Oh S."/>
            <person name="Lee J.H."/>
            <person name="Choi E."/>
            <person name="Choi E."/>
            <person name="Lee S.E."/>
            <person name="Jeon J."/>
            <person name="Kim H."/>
            <person name="Choi G."/>
            <person name="Song H."/>
            <person name="Lee J."/>
            <person name="Lee S.C."/>
            <person name="Kwon J.K."/>
            <person name="Lee H.Y."/>
            <person name="Koo N."/>
            <person name="Hong Y."/>
            <person name="Kim R.W."/>
            <person name="Kang W.H."/>
            <person name="Huh J.H."/>
            <person name="Kang B.C."/>
            <person name="Yang T.J."/>
            <person name="Lee Y.H."/>
            <person name="Bennetzen J.L."/>
            <person name="Choi D."/>
        </authorList>
    </citation>
    <scope>NUCLEOTIDE SEQUENCE [LARGE SCALE GENOMIC DNA]</scope>
    <source>
        <strain evidence="2">cv. CM334</strain>
    </source>
</reference>
<dbReference type="Gene3D" id="2.60.34.10">
    <property type="entry name" value="Substrate Binding Domain Of DNAk, Chain A, domain 1"/>
    <property type="match status" value="1"/>
</dbReference>
<proteinExistence type="predicted"/>
<dbReference type="STRING" id="4072.A0A2G3AMZ9"/>
<protein>
    <submittedName>
        <fullName evidence="1">Uncharacterized protein</fullName>
    </submittedName>
</protein>
<sequence length="164" mass="18444">MHNYNVVSKSILRYAICGLHFDSVNCIKLPLRVMLYCWPGNSKEIASGLLDVSVIYDSINEPNQMFRSIIYNKDFKVSLEYESDDFLPPRISSLAFAHYAVSGLTDAIEKYASRNFSALVKANLHFSLSRSGILSLDGVDAIIEITDWLSTKEYDSGQLDLCLC</sequence>
<accession>A0A2G3AMZ9</accession>
<comment type="caution">
    <text evidence="1">The sequence shown here is derived from an EMBL/GenBank/DDBJ whole genome shotgun (WGS) entry which is preliminary data.</text>
</comment>
<name>A0A2G3AMZ9_CAPAN</name>